<dbReference type="Gene3D" id="3.40.50.1000">
    <property type="entry name" value="HAD superfamily/HAD-like"/>
    <property type="match status" value="1"/>
</dbReference>
<evidence type="ECO:0000313" key="1">
    <source>
        <dbReference type="EMBL" id="QHS94868.1"/>
    </source>
</evidence>
<protein>
    <recommendedName>
        <fullName evidence="2">FCP1 homology domain-containing protein</fullName>
    </recommendedName>
</protein>
<accession>A0A6C0BTX8</accession>
<reference evidence="1" key="1">
    <citation type="journal article" date="2020" name="Nature">
        <title>Giant virus diversity and host interactions through global metagenomics.</title>
        <authorList>
            <person name="Schulz F."/>
            <person name="Roux S."/>
            <person name="Paez-Espino D."/>
            <person name="Jungbluth S."/>
            <person name="Walsh D.A."/>
            <person name="Denef V.J."/>
            <person name="McMahon K.D."/>
            <person name="Konstantinidis K.T."/>
            <person name="Eloe-Fadrosh E.A."/>
            <person name="Kyrpides N.C."/>
            <person name="Woyke T."/>
        </authorList>
    </citation>
    <scope>NUCLEOTIDE SEQUENCE</scope>
    <source>
        <strain evidence="1">GVMAG-M-3300018428-16</strain>
    </source>
</reference>
<organism evidence="1">
    <name type="scientific">viral metagenome</name>
    <dbReference type="NCBI Taxonomy" id="1070528"/>
    <lineage>
        <taxon>unclassified sequences</taxon>
        <taxon>metagenomes</taxon>
        <taxon>organismal metagenomes</taxon>
    </lineage>
</organism>
<dbReference type="AlphaFoldDB" id="A0A6C0BTX8"/>
<dbReference type="EMBL" id="MN739234">
    <property type="protein sequence ID" value="QHS94868.1"/>
    <property type="molecule type" value="Genomic_DNA"/>
</dbReference>
<dbReference type="InterPro" id="IPR036412">
    <property type="entry name" value="HAD-like_sf"/>
</dbReference>
<proteinExistence type="predicted"/>
<name>A0A6C0BTX8_9ZZZZ</name>
<sequence>MSKRIVVFDMDGTLGYFSQLSILFKSIEMFLNKRISQKCFNEIMNLYNECLRPDICEIFSYLIEQREHGKIDRICIYTNNKGPKLWTSRIKRYFEEICPGLVFDNVICAFTVNGEIIEEMRTTNNKTYNDLVKCTKMPKDTQVCFIDDQIHKYMEHENVYYIHVKPYVYSLTLNELFGRFIHSSILKYDKPLFINYLNAMFLKKIKYNHEKKEREEIDIDKIASKQMLKLISEF</sequence>
<dbReference type="SUPFAM" id="SSF56784">
    <property type="entry name" value="HAD-like"/>
    <property type="match status" value="1"/>
</dbReference>
<dbReference type="InterPro" id="IPR023214">
    <property type="entry name" value="HAD_sf"/>
</dbReference>
<evidence type="ECO:0008006" key="2">
    <source>
        <dbReference type="Google" id="ProtNLM"/>
    </source>
</evidence>